<protein>
    <submittedName>
        <fullName evidence="1">Uncharacterized protein</fullName>
    </submittedName>
</protein>
<dbReference type="HOGENOM" id="CLU_2493687_0_0_5"/>
<proteinExistence type="predicted"/>
<keyword evidence="2" id="KW-1185">Reference proteome</keyword>
<sequence>MSLDAEMKRLSAIARAHEVYDCLDRIGSLRRHLTALLSNHDAALAGNAKRDCNAFWHRLDELALRADATREVAAGHERPFKDYKPE</sequence>
<dbReference type="Proteomes" id="UP000002033">
    <property type="component" value="Chromosome"/>
</dbReference>
<gene>
    <name evidence="1" type="ordered locus">Hden_0157</name>
</gene>
<dbReference type="STRING" id="582899.Hden_0157"/>
<dbReference type="RefSeq" id="WP_013214203.1">
    <property type="nucleotide sequence ID" value="NC_014313.1"/>
</dbReference>
<reference evidence="2" key="1">
    <citation type="journal article" date="2011" name="J. Bacteriol.">
        <title>Genome sequences of eight morphologically diverse alphaproteobacteria.</title>
        <authorList>
            <consortium name="US DOE Joint Genome Institute"/>
            <person name="Brown P.J."/>
            <person name="Kysela D.T."/>
            <person name="Buechlein A."/>
            <person name="Hemmerich C."/>
            <person name="Brun Y.V."/>
        </authorList>
    </citation>
    <scope>NUCLEOTIDE SEQUENCE [LARGE SCALE GENOMIC DNA]</scope>
    <source>
        <strain evidence="2">ATCC 51888 / DSM 1869 / NCIB 11706 / TK 0415</strain>
    </source>
</reference>
<dbReference type="AlphaFoldDB" id="D8JQ63"/>
<evidence type="ECO:0000313" key="2">
    <source>
        <dbReference type="Proteomes" id="UP000002033"/>
    </source>
</evidence>
<organism evidence="1 2">
    <name type="scientific">Hyphomicrobium denitrificans (strain ATCC 51888 / DSM 1869 / NCIMB 11706 / TK 0415)</name>
    <dbReference type="NCBI Taxonomy" id="582899"/>
    <lineage>
        <taxon>Bacteria</taxon>
        <taxon>Pseudomonadati</taxon>
        <taxon>Pseudomonadota</taxon>
        <taxon>Alphaproteobacteria</taxon>
        <taxon>Hyphomicrobiales</taxon>
        <taxon>Hyphomicrobiaceae</taxon>
        <taxon>Hyphomicrobium</taxon>
    </lineage>
</organism>
<name>D8JQ63_HYPDA</name>
<dbReference type="EMBL" id="CP002083">
    <property type="protein sequence ID" value="ADJ21984.1"/>
    <property type="molecule type" value="Genomic_DNA"/>
</dbReference>
<dbReference type="KEGG" id="hdn:Hden_0157"/>
<accession>D8JQ63</accession>
<evidence type="ECO:0000313" key="1">
    <source>
        <dbReference type="EMBL" id="ADJ21984.1"/>
    </source>
</evidence>